<dbReference type="OrthoDB" id="5645220at2"/>
<dbReference type="GO" id="GO:1990281">
    <property type="term" value="C:efflux pump complex"/>
    <property type="evidence" value="ECO:0007669"/>
    <property type="project" value="TreeGrafter"/>
</dbReference>
<dbReference type="Gene3D" id="2.40.50.100">
    <property type="match status" value="1"/>
</dbReference>
<comment type="caution">
    <text evidence="1">The sequence shown here is derived from an EMBL/GenBank/DDBJ whole genome shotgun (WGS) entry which is preliminary data.</text>
</comment>
<dbReference type="RefSeq" id="WP_045953844.1">
    <property type="nucleotide sequence ID" value="NZ_JXXV01000004.1"/>
</dbReference>
<accession>A0A0F4NPW3</accession>
<dbReference type="SUPFAM" id="SSF111369">
    <property type="entry name" value="HlyD-like secretion proteins"/>
    <property type="match status" value="1"/>
</dbReference>
<dbReference type="AlphaFoldDB" id="A0A0F4NPW3"/>
<dbReference type="EMBL" id="JXXV01000004">
    <property type="protein sequence ID" value="KJY85190.1"/>
    <property type="molecule type" value="Genomic_DNA"/>
</dbReference>
<keyword evidence="2" id="KW-1185">Reference proteome</keyword>
<protein>
    <submittedName>
        <fullName evidence="1">MFP transporter</fullName>
    </submittedName>
</protein>
<organism evidence="1 2">
    <name type="scientific">Vibrio galatheae</name>
    <dbReference type="NCBI Taxonomy" id="579748"/>
    <lineage>
        <taxon>Bacteria</taxon>
        <taxon>Pseudomonadati</taxon>
        <taxon>Pseudomonadota</taxon>
        <taxon>Gammaproteobacteria</taxon>
        <taxon>Vibrionales</taxon>
        <taxon>Vibrionaceae</taxon>
        <taxon>Vibrio</taxon>
    </lineage>
</organism>
<name>A0A0F4NPW3_9VIBR</name>
<evidence type="ECO:0000313" key="2">
    <source>
        <dbReference type="Proteomes" id="UP000033673"/>
    </source>
</evidence>
<dbReference type="PATRIC" id="fig|579748.3.peg.186"/>
<dbReference type="Proteomes" id="UP000033673">
    <property type="component" value="Unassembled WGS sequence"/>
</dbReference>
<dbReference type="Gene3D" id="2.40.30.170">
    <property type="match status" value="1"/>
</dbReference>
<dbReference type="Gene3D" id="2.40.420.20">
    <property type="match status" value="1"/>
</dbReference>
<gene>
    <name evidence="1" type="ORF">TW81_00890</name>
</gene>
<proteinExistence type="predicted"/>
<dbReference type="Gene3D" id="1.10.287.470">
    <property type="entry name" value="Helix hairpin bin"/>
    <property type="match status" value="1"/>
</dbReference>
<dbReference type="STRING" id="579748.TW81_00890"/>
<dbReference type="PANTHER" id="PTHR30469">
    <property type="entry name" value="MULTIDRUG RESISTANCE PROTEIN MDTA"/>
    <property type="match status" value="1"/>
</dbReference>
<reference evidence="1 2" key="1">
    <citation type="journal article" date="2015" name="BMC Genomics">
        <title>Genome mining reveals unlocked bioactive potential of marine Gram-negative bacteria.</title>
        <authorList>
            <person name="Machado H."/>
            <person name="Sonnenschein E.C."/>
            <person name="Melchiorsen J."/>
            <person name="Gram L."/>
        </authorList>
    </citation>
    <scope>NUCLEOTIDE SEQUENCE [LARGE SCALE GENOMIC DNA]</scope>
    <source>
        <strain evidence="1 2">S2757</strain>
    </source>
</reference>
<sequence length="440" mass="48362">MTRYSRLQRALFIPPVLLGIVLLVVAPGMKAEPPKASTTAAKKVVRVLKVEPRNIQPSAIGYGHTEPAQDWQAQSELDGAVVWVSEQYKTGTIIRKDSEILRIDPASYQLTIARLQAELEVLTLTSQAIIDSLKIAEKEFQVQQSEYARSIKLSETGHISKTEKDRATKDLLSSQQQLQTQKNQLAINQAQQKVLQTELALANRDLEQTMIKAPFDIRIVETLVGLAEYVNKGELLFKADGIDAVEVRAQFPLGKMRPLRNSNRLDSLDEDVHSNLSATVELQAGDKVITWPAEVSRSGGEIDAQTQSQSLVAQVNQPYQQAIPGAKPPLIRGTFVKVTIKAPMMEQQVLLPINAIHDGKVYTVSEGKLKSKPVRIDFVQGQVAVIKSGVEFGDVVVLSKLSPAVEGMALQPQPDEKIGLWLDTLSGFKAANAIQKEGKL</sequence>
<evidence type="ECO:0000313" key="1">
    <source>
        <dbReference type="EMBL" id="KJY85190.1"/>
    </source>
</evidence>
<dbReference type="GO" id="GO:0015562">
    <property type="term" value="F:efflux transmembrane transporter activity"/>
    <property type="evidence" value="ECO:0007669"/>
    <property type="project" value="TreeGrafter"/>
</dbReference>